<proteinExistence type="predicted"/>
<keyword evidence="1 4" id="KW-0732">Signal</keyword>
<evidence type="ECO:0000256" key="3">
    <source>
        <dbReference type="PROSITE-ProRule" id="PRU00076"/>
    </source>
</evidence>
<organism evidence="7 8">
    <name type="scientific">Pleomassaria siparia CBS 279.74</name>
    <dbReference type="NCBI Taxonomy" id="1314801"/>
    <lineage>
        <taxon>Eukaryota</taxon>
        <taxon>Fungi</taxon>
        <taxon>Dikarya</taxon>
        <taxon>Ascomycota</taxon>
        <taxon>Pezizomycotina</taxon>
        <taxon>Dothideomycetes</taxon>
        <taxon>Pleosporomycetidae</taxon>
        <taxon>Pleosporales</taxon>
        <taxon>Pleomassariaceae</taxon>
        <taxon>Pleomassaria</taxon>
    </lineage>
</organism>
<dbReference type="PROSITE" id="PS01186">
    <property type="entry name" value="EGF_2"/>
    <property type="match status" value="1"/>
</dbReference>
<dbReference type="Gene3D" id="2.10.25.10">
    <property type="entry name" value="Laminin"/>
    <property type="match status" value="1"/>
</dbReference>
<accession>A0A6G1K4S2</accession>
<dbReference type="InterPro" id="IPR000742">
    <property type="entry name" value="EGF"/>
</dbReference>
<evidence type="ECO:0000313" key="8">
    <source>
        <dbReference type="Proteomes" id="UP000799428"/>
    </source>
</evidence>
<keyword evidence="3" id="KW-0245">EGF-like domain</keyword>
<evidence type="ECO:0000259" key="6">
    <source>
        <dbReference type="PROSITE" id="PS51662"/>
    </source>
</evidence>
<feature type="disulfide bond" evidence="3">
    <location>
        <begin position="391"/>
        <end position="400"/>
    </location>
</feature>
<dbReference type="AlphaFoldDB" id="A0A6G1K4S2"/>
<evidence type="ECO:0000256" key="1">
    <source>
        <dbReference type="ARBA" id="ARBA00022729"/>
    </source>
</evidence>
<keyword evidence="2 3" id="KW-1015">Disulfide bond</keyword>
<reference evidence="7" key="1">
    <citation type="journal article" date="2020" name="Stud. Mycol.">
        <title>101 Dothideomycetes genomes: a test case for predicting lifestyles and emergence of pathogens.</title>
        <authorList>
            <person name="Haridas S."/>
            <person name="Albert R."/>
            <person name="Binder M."/>
            <person name="Bloem J."/>
            <person name="Labutti K."/>
            <person name="Salamov A."/>
            <person name="Andreopoulos B."/>
            <person name="Baker S."/>
            <person name="Barry K."/>
            <person name="Bills G."/>
            <person name="Bluhm B."/>
            <person name="Cannon C."/>
            <person name="Castanera R."/>
            <person name="Culley D."/>
            <person name="Daum C."/>
            <person name="Ezra D."/>
            <person name="Gonzalez J."/>
            <person name="Henrissat B."/>
            <person name="Kuo A."/>
            <person name="Liang C."/>
            <person name="Lipzen A."/>
            <person name="Lutzoni F."/>
            <person name="Magnuson J."/>
            <person name="Mondo S."/>
            <person name="Nolan M."/>
            <person name="Ohm R."/>
            <person name="Pangilinan J."/>
            <person name="Park H.-J."/>
            <person name="Ramirez L."/>
            <person name="Alfaro M."/>
            <person name="Sun H."/>
            <person name="Tritt A."/>
            <person name="Yoshinaga Y."/>
            <person name="Zwiers L.-H."/>
            <person name="Turgeon B."/>
            <person name="Goodwin S."/>
            <person name="Spatafora J."/>
            <person name="Crous P."/>
            <person name="Grigoriev I."/>
        </authorList>
    </citation>
    <scope>NUCLEOTIDE SEQUENCE</scope>
    <source>
        <strain evidence="7">CBS 279.74</strain>
    </source>
</reference>
<dbReference type="InterPro" id="IPR011042">
    <property type="entry name" value="6-blade_b-propeller_TolB-like"/>
</dbReference>
<feature type="domain" description="EGF-like" evidence="5">
    <location>
        <begin position="369"/>
        <end position="401"/>
    </location>
</feature>
<evidence type="ECO:0000256" key="4">
    <source>
        <dbReference type="SAM" id="SignalP"/>
    </source>
</evidence>
<dbReference type="PROSITE" id="PS00022">
    <property type="entry name" value="EGF_1"/>
    <property type="match status" value="1"/>
</dbReference>
<dbReference type="PROSITE" id="PS51662">
    <property type="entry name" value="BP_PHYTASE"/>
    <property type="match status" value="2"/>
</dbReference>
<dbReference type="GO" id="GO:0016158">
    <property type="term" value="F:inositol hexakisphosphate 3-phosphatase activity"/>
    <property type="evidence" value="ECO:0007669"/>
    <property type="project" value="InterPro"/>
</dbReference>
<dbReference type="PROSITE" id="PS50026">
    <property type="entry name" value="EGF_3"/>
    <property type="match status" value="1"/>
</dbReference>
<feature type="domain" description="BPP" evidence="6">
    <location>
        <begin position="9"/>
        <end position="320"/>
    </location>
</feature>
<dbReference type="PANTHER" id="PTHR14949:SF56">
    <property type="entry name" value="EGF-LIKE-DOMAIN, MULTIPLE 7"/>
    <property type="match status" value="1"/>
</dbReference>
<dbReference type="PANTHER" id="PTHR14949">
    <property type="entry name" value="EGF-LIKE-DOMAIN, MULTIPLE 7, 8"/>
    <property type="match status" value="1"/>
</dbReference>
<feature type="disulfide bond" evidence="3">
    <location>
        <begin position="373"/>
        <end position="383"/>
    </location>
</feature>
<dbReference type="Pfam" id="PF02333">
    <property type="entry name" value="Phytase"/>
    <property type="match status" value="1"/>
</dbReference>
<feature type="signal peptide" evidence="4">
    <location>
        <begin position="1"/>
        <end position="20"/>
    </location>
</feature>
<name>A0A6G1K4S2_9PLEO</name>
<protein>
    <submittedName>
        <fullName evidence="7">Thermostable phytase</fullName>
    </submittedName>
</protein>
<evidence type="ECO:0000259" key="5">
    <source>
        <dbReference type="PROSITE" id="PS50026"/>
    </source>
</evidence>
<dbReference type="InterPro" id="IPR050969">
    <property type="entry name" value="Dev_Signal_Modulators"/>
</dbReference>
<dbReference type="Gene3D" id="2.120.10.30">
    <property type="entry name" value="TolB, C-terminal domain"/>
    <property type="match status" value="2"/>
</dbReference>
<evidence type="ECO:0000256" key="2">
    <source>
        <dbReference type="ARBA" id="ARBA00023157"/>
    </source>
</evidence>
<dbReference type="InterPro" id="IPR003431">
    <property type="entry name" value="B-propeller_Phytase"/>
</dbReference>
<feature type="domain" description="BPP" evidence="6">
    <location>
        <begin position="395"/>
        <end position="735"/>
    </location>
</feature>
<dbReference type="SUPFAM" id="SSF50956">
    <property type="entry name" value="Thermostable phytase (3-phytase)"/>
    <property type="match status" value="2"/>
</dbReference>
<dbReference type="EMBL" id="MU005773">
    <property type="protein sequence ID" value="KAF2707808.1"/>
    <property type="molecule type" value="Genomic_DNA"/>
</dbReference>
<gene>
    <name evidence="7" type="ORF">K504DRAFT_410466</name>
</gene>
<feature type="chain" id="PRO_5026327444" evidence="4">
    <location>
        <begin position="21"/>
        <end position="752"/>
    </location>
</feature>
<dbReference type="OrthoDB" id="10045365at2759"/>
<evidence type="ECO:0000313" key="7">
    <source>
        <dbReference type="EMBL" id="KAF2707808.1"/>
    </source>
</evidence>
<keyword evidence="8" id="KW-1185">Reference proteome</keyword>
<sequence length="752" mass="80422">MKTTVLAGLLVLVSHFVAFAAPVQDLPITAITPEIESDWSAVYYGDNDDDGGPLLLGNDGTAATGGIRAWNLADSTPLREVVKKTPGRTKLITVVYDVGGRDLAVTIAQPDSIIRLYDMDGFDEIKSAEYKALGDWSAICSWKSQKSGEQYVYLFGKKQAIQFLVRGKDGEITISEIQTFKTPVEASSCAVSLSAGVVYFSGDDSKDVYSFPALETTAAPVIAVLGHAQDDVTGLAAYIGGKKGDLILVAQKNVIGVYSTDVRLLGTLNLTGEEDIEIQGLDVFQSKTDHFKAGVITYALKSEVGKGFGVSEIDTPFSRLNLSLNTKYNPGEEKCKDCQSTITSRCNFSGFTTGDSCSCFAGYSGPTCETVTCRSDCSRQGKCVGANQCKCNAGWGGLYCSFLEVAPKSETDANGGDGDDPAIWISPKSKSASRIITTTKSGAGAGLGVFDLNGKLLQQIAAAKPNNVDIIYGFQAGERKIDLAYAACRADNTLCFFEITPDGVLTTIPGGTQPTKQGYQVYGSCVYRSQASGKQYLFVNQKDSNYLQYELTWSNGSLATTLVRDFLAGSGGQVEGCVSDEDNGWIFIGEEPYGLWRYDAEPDSAAPGGHLVFSIDDANVYADVEGVTLVQGSTKDRGFIISSCQGVSAYNVYRRAAPHEFVMTFTITESEDGRVDAVSNTDGIAAVGANLGPLFPKGLIVTHDDANQLPGGDRTSEEASFKLISLDDVLGAEQVRQLELLRDVDPDWDPRA</sequence>
<comment type="caution">
    <text evidence="3">Lacks conserved residue(s) required for the propagation of feature annotation.</text>
</comment>
<dbReference type="Proteomes" id="UP000799428">
    <property type="component" value="Unassembled WGS sequence"/>
</dbReference>